<gene>
    <name evidence="8" type="primary">sigW</name>
    <name evidence="8" type="ORF">L21SP4_00445</name>
</gene>
<proteinExistence type="inferred from homology"/>
<name>A0A0G3EFX9_9BACT</name>
<dbReference type="PANTHER" id="PTHR43133:SF8">
    <property type="entry name" value="RNA POLYMERASE SIGMA FACTOR HI_1459-RELATED"/>
    <property type="match status" value="1"/>
</dbReference>
<dbReference type="AlphaFoldDB" id="A0A0G3EFX9"/>
<feature type="domain" description="RNA polymerase sigma factor 70 region 4 type 2" evidence="7">
    <location>
        <begin position="130"/>
        <end position="182"/>
    </location>
</feature>
<dbReference type="Gene3D" id="1.10.10.10">
    <property type="entry name" value="Winged helix-like DNA-binding domain superfamily/Winged helix DNA-binding domain"/>
    <property type="match status" value="1"/>
</dbReference>
<dbReference type="InterPro" id="IPR013324">
    <property type="entry name" value="RNA_pol_sigma_r3/r4-like"/>
</dbReference>
<keyword evidence="9" id="KW-1185">Reference proteome</keyword>
<accession>A0A0G3EFX9</accession>
<keyword evidence="2" id="KW-0805">Transcription regulation</keyword>
<dbReference type="InterPro" id="IPR007627">
    <property type="entry name" value="RNA_pol_sigma70_r2"/>
</dbReference>
<dbReference type="SUPFAM" id="SSF88946">
    <property type="entry name" value="Sigma2 domain of RNA polymerase sigma factors"/>
    <property type="match status" value="1"/>
</dbReference>
<dbReference type="EMBL" id="CP010904">
    <property type="protein sequence ID" value="AKJ63725.1"/>
    <property type="molecule type" value="Genomic_DNA"/>
</dbReference>
<dbReference type="PANTHER" id="PTHR43133">
    <property type="entry name" value="RNA POLYMERASE ECF-TYPE SIGMA FACTO"/>
    <property type="match status" value="1"/>
</dbReference>
<dbReference type="OrthoDB" id="9790423at2"/>
<dbReference type="STRING" id="1307763.L21SP4_00445"/>
<sequence>MPETSEQELIGAYRKGDVEALGELVERYRKPLYGFIVRMARDPDEADEIFQEVWSKAIRNWSKFKGGKLLSWLFRIARNGVIDRRRKKKADCSLQQPLGESEGSTLTLDQVVAADGPGPDDDADSAELERRIAAAAEHLPDDQREVFWMRMQSGLPFREIARIQGCSINTALARMQYALNKLRVELDEVYREYGGAA</sequence>
<evidence type="ECO:0000259" key="6">
    <source>
        <dbReference type="Pfam" id="PF04542"/>
    </source>
</evidence>
<reference evidence="8 9" key="2">
    <citation type="journal article" date="2016" name="ISME J.">
        <title>Characterization of the first cultured representative of Verrucomicrobia subdivision 5 indicates the proposal of a novel phylum.</title>
        <authorList>
            <person name="Spring S."/>
            <person name="Bunk B."/>
            <person name="Sproer C."/>
            <person name="Schumann P."/>
            <person name="Rohde M."/>
            <person name="Tindall B.J."/>
            <person name="Klenk H.P."/>
        </authorList>
    </citation>
    <scope>NUCLEOTIDE SEQUENCE [LARGE SCALE GENOMIC DNA]</scope>
    <source>
        <strain evidence="8 9">L21-Fru-AB</strain>
    </source>
</reference>
<dbReference type="Pfam" id="PF08281">
    <property type="entry name" value="Sigma70_r4_2"/>
    <property type="match status" value="1"/>
</dbReference>
<dbReference type="GO" id="GO:0003677">
    <property type="term" value="F:DNA binding"/>
    <property type="evidence" value="ECO:0007669"/>
    <property type="project" value="UniProtKB-KW"/>
</dbReference>
<keyword evidence="3" id="KW-0731">Sigma factor</keyword>
<dbReference type="Pfam" id="PF04542">
    <property type="entry name" value="Sigma70_r2"/>
    <property type="match status" value="1"/>
</dbReference>
<evidence type="ECO:0000313" key="8">
    <source>
        <dbReference type="EMBL" id="AKJ63725.1"/>
    </source>
</evidence>
<evidence type="ECO:0000256" key="5">
    <source>
        <dbReference type="ARBA" id="ARBA00023163"/>
    </source>
</evidence>
<dbReference type="SUPFAM" id="SSF88659">
    <property type="entry name" value="Sigma3 and sigma4 domains of RNA polymerase sigma factors"/>
    <property type="match status" value="1"/>
</dbReference>
<reference evidence="9" key="1">
    <citation type="submission" date="2015-02" db="EMBL/GenBank/DDBJ databases">
        <title>Description and complete genome sequence of the first cultured representative of the subdivision 5 of the Verrucomicrobia phylum.</title>
        <authorList>
            <person name="Spring S."/>
            <person name="Bunk B."/>
            <person name="Sproer C."/>
            <person name="Klenk H.-P."/>
        </authorList>
    </citation>
    <scope>NUCLEOTIDE SEQUENCE [LARGE SCALE GENOMIC DNA]</scope>
    <source>
        <strain evidence="9">L21-Fru-AB</strain>
    </source>
</reference>
<evidence type="ECO:0000256" key="4">
    <source>
        <dbReference type="ARBA" id="ARBA00023125"/>
    </source>
</evidence>
<evidence type="ECO:0000259" key="7">
    <source>
        <dbReference type="Pfam" id="PF08281"/>
    </source>
</evidence>
<dbReference type="KEGG" id="vbl:L21SP4_00445"/>
<dbReference type="InterPro" id="IPR039425">
    <property type="entry name" value="RNA_pol_sigma-70-like"/>
</dbReference>
<dbReference type="GO" id="GO:0006352">
    <property type="term" value="P:DNA-templated transcription initiation"/>
    <property type="evidence" value="ECO:0007669"/>
    <property type="project" value="InterPro"/>
</dbReference>
<evidence type="ECO:0000313" key="9">
    <source>
        <dbReference type="Proteomes" id="UP000035268"/>
    </source>
</evidence>
<dbReference type="InterPro" id="IPR013249">
    <property type="entry name" value="RNA_pol_sigma70_r4_t2"/>
</dbReference>
<keyword evidence="4" id="KW-0238">DNA-binding</keyword>
<dbReference type="RefSeq" id="WP_052881131.1">
    <property type="nucleotide sequence ID" value="NZ_CP010904.1"/>
</dbReference>
<organism evidence="8 9">
    <name type="scientific">Kiritimatiella glycovorans</name>
    <dbReference type="NCBI Taxonomy" id="1307763"/>
    <lineage>
        <taxon>Bacteria</taxon>
        <taxon>Pseudomonadati</taxon>
        <taxon>Kiritimatiellota</taxon>
        <taxon>Kiritimatiellia</taxon>
        <taxon>Kiritimatiellales</taxon>
        <taxon>Kiritimatiellaceae</taxon>
        <taxon>Kiritimatiella</taxon>
    </lineage>
</organism>
<dbReference type="Gene3D" id="1.10.1740.10">
    <property type="match status" value="1"/>
</dbReference>
<feature type="domain" description="RNA polymerase sigma-70 region 2" evidence="6">
    <location>
        <begin position="24"/>
        <end position="89"/>
    </location>
</feature>
<dbReference type="InterPro" id="IPR013325">
    <property type="entry name" value="RNA_pol_sigma_r2"/>
</dbReference>
<protein>
    <submittedName>
        <fullName evidence="8">Sigma-W factor</fullName>
    </submittedName>
</protein>
<dbReference type="NCBIfam" id="TIGR02937">
    <property type="entry name" value="sigma70-ECF"/>
    <property type="match status" value="1"/>
</dbReference>
<dbReference type="Proteomes" id="UP000035268">
    <property type="component" value="Chromosome"/>
</dbReference>
<dbReference type="GO" id="GO:0016987">
    <property type="term" value="F:sigma factor activity"/>
    <property type="evidence" value="ECO:0007669"/>
    <property type="project" value="UniProtKB-KW"/>
</dbReference>
<keyword evidence="5" id="KW-0804">Transcription</keyword>
<dbReference type="InterPro" id="IPR014284">
    <property type="entry name" value="RNA_pol_sigma-70_dom"/>
</dbReference>
<comment type="similarity">
    <text evidence="1">Belongs to the sigma-70 factor family. ECF subfamily.</text>
</comment>
<evidence type="ECO:0000256" key="3">
    <source>
        <dbReference type="ARBA" id="ARBA00023082"/>
    </source>
</evidence>
<evidence type="ECO:0000256" key="1">
    <source>
        <dbReference type="ARBA" id="ARBA00010641"/>
    </source>
</evidence>
<evidence type="ECO:0000256" key="2">
    <source>
        <dbReference type="ARBA" id="ARBA00023015"/>
    </source>
</evidence>
<dbReference type="InterPro" id="IPR036388">
    <property type="entry name" value="WH-like_DNA-bd_sf"/>
</dbReference>